<evidence type="ECO:0000259" key="4">
    <source>
        <dbReference type="Pfam" id="PF23657"/>
    </source>
</evidence>
<name>A0A094JFK1_9GAMM</name>
<feature type="chain" id="PRO_5001899292" evidence="2">
    <location>
        <begin position="18"/>
        <end position="617"/>
    </location>
</feature>
<feature type="region of interest" description="Disordered" evidence="1">
    <location>
        <begin position="494"/>
        <end position="515"/>
    </location>
</feature>
<evidence type="ECO:0000313" key="6">
    <source>
        <dbReference type="Proteomes" id="UP000029264"/>
    </source>
</evidence>
<dbReference type="Pfam" id="PF22494">
    <property type="entry name" value="choice_anch_I"/>
    <property type="match status" value="1"/>
</dbReference>
<reference evidence="5 6" key="1">
    <citation type="submission" date="2014-06" db="EMBL/GenBank/DDBJ databases">
        <title>Shewanella sp. YQH10.</title>
        <authorList>
            <person name="Liu Y."/>
            <person name="Zeng R."/>
        </authorList>
    </citation>
    <scope>NUCLEOTIDE SEQUENCE [LARGE SCALE GENOMIC DNA]</scope>
    <source>
        <strain evidence="5 6">YQH10</strain>
    </source>
</reference>
<keyword evidence="6" id="KW-1185">Reference proteome</keyword>
<organism evidence="5 6">
    <name type="scientific">Shewanella mangrovi</name>
    <dbReference type="NCBI Taxonomy" id="1515746"/>
    <lineage>
        <taxon>Bacteria</taxon>
        <taxon>Pseudomonadati</taxon>
        <taxon>Pseudomonadota</taxon>
        <taxon>Gammaproteobacteria</taxon>
        <taxon>Alteromonadales</taxon>
        <taxon>Shewanellaceae</taxon>
        <taxon>Shewanella</taxon>
    </lineage>
</organism>
<dbReference type="EMBL" id="JPEO01000002">
    <property type="protein sequence ID" value="KFZ38725.1"/>
    <property type="molecule type" value="Genomic_DNA"/>
</dbReference>
<dbReference type="InterPro" id="IPR055575">
    <property type="entry name" value="DUF7151"/>
</dbReference>
<protein>
    <submittedName>
        <fullName evidence="5">Alkaline phosphatase</fullName>
    </submittedName>
</protein>
<dbReference type="NCBIfam" id="NF038117">
    <property type="entry name" value="choice_anch_I"/>
    <property type="match status" value="1"/>
</dbReference>
<dbReference type="PANTHER" id="PTHR46928:SF1">
    <property type="entry name" value="MESENCHYME-SPECIFIC CELL SURFACE GLYCOPROTEIN"/>
    <property type="match status" value="1"/>
</dbReference>
<feature type="domain" description="Choice-of-anchor I" evidence="3">
    <location>
        <begin position="102"/>
        <end position="616"/>
    </location>
</feature>
<dbReference type="RefSeq" id="WP_037440093.1">
    <property type="nucleotide sequence ID" value="NZ_JPEO01000002.1"/>
</dbReference>
<feature type="compositionally biased region" description="Basic and acidic residues" evidence="1">
    <location>
        <begin position="497"/>
        <end position="511"/>
    </location>
</feature>
<dbReference type="STRING" id="1515746.HR45_04730"/>
<dbReference type="PROSITE" id="PS51257">
    <property type="entry name" value="PROKAR_LIPOPROTEIN"/>
    <property type="match status" value="1"/>
</dbReference>
<dbReference type="PANTHER" id="PTHR46928">
    <property type="entry name" value="MESENCHYME-SPECIFIC CELL SURFACE GLYCOPROTEIN"/>
    <property type="match status" value="1"/>
</dbReference>
<evidence type="ECO:0000313" key="5">
    <source>
        <dbReference type="EMBL" id="KFZ38725.1"/>
    </source>
</evidence>
<feature type="domain" description="DUF7151" evidence="4">
    <location>
        <begin position="34"/>
        <end position="79"/>
    </location>
</feature>
<dbReference type="Proteomes" id="UP000029264">
    <property type="component" value="Unassembled WGS sequence"/>
</dbReference>
<dbReference type="eggNOG" id="COG3391">
    <property type="taxonomic scope" value="Bacteria"/>
</dbReference>
<evidence type="ECO:0000259" key="3">
    <source>
        <dbReference type="Pfam" id="PF22494"/>
    </source>
</evidence>
<dbReference type="AlphaFoldDB" id="A0A094JFK1"/>
<comment type="caution">
    <text evidence="5">The sequence shown here is derived from an EMBL/GenBank/DDBJ whole genome shotgun (WGS) entry which is preliminary data.</text>
</comment>
<dbReference type="OrthoDB" id="9803927at2"/>
<dbReference type="InterPro" id="IPR015943">
    <property type="entry name" value="WD40/YVTN_repeat-like_dom_sf"/>
</dbReference>
<dbReference type="InterPro" id="IPR055188">
    <property type="entry name" value="Choice_anch_I"/>
</dbReference>
<accession>A0A094JFK1</accession>
<dbReference type="Pfam" id="PF23657">
    <property type="entry name" value="DUF7151"/>
    <property type="match status" value="1"/>
</dbReference>
<proteinExistence type="predicted"/>
<sequence length="617" mass="64990">MKTNQLALLISSALLLAACGDDGNDGVDGSNGVNSLVSVTALAVGSSCTYGGQLIESGLDSNGNGTLEDTEVQHTQNLCYDSASGFNMELMARHESGVYGLSAAEIVDFDIVAQKVLVVNAVSGRVDVLDASGLASAEAVSGSAELALNNLPLLNELDVAADVGLERLGGVNSLALHDDLLAVAIERADEAGNSKQGNGYVAFYRRVDGAYSYLKAVEVGALPDNVIFTPDGKSVLVANEGEPNNAYDVDPEGSVAIISVTDGEPADSANLVRFTDFNIGGSRADEVSQMIKINGPGASVAQDLEPEYIAVSADSATAWVSLQENNAIAKINIADASVASLIALGAKDFGLAQNAIDASDKDDMVNIRPYEGVYGLYMPDTVASYQWHGSDFVVTANEGDSRDYDGFSEEARAHDLVLAPNHPQVSAAQDDTLLGRLKVTTSMGDEDGDGEYEKIYAYGGRSFSILDSDGRMVFDSGSDFERITASLLGLNFNNNNDENKGDSRSDDKGPEPEALAVGKVGDSTYAFVGLERTGGIMVYDVTNPFDVHFVNYIVNRDFATDFAVDTDTGEYEGNMQLAGDLGPEGMKFVAAEHSPFGVPMLVVGNEVSGTTSIYRIY</sequence>
<dbReference type="InterPro" id="IPR052956">
    <property type="entry name" value="Mesenchyme-surface_protein"/>
</dbReference>
<gene>
    <name evidence="5" type="ORF">HR45_04730</name>
</gene>
<dbReference type="SUPFAM" id="SSF50969">
    <property type="entry name" value="YVTN repeat-like/Quinoprotein amine dehydrogenase"/>
    <property type="match status" value="1"/>
</dbReference>
<dbReference type="Gene3D" id="2.130.10.10">
    <property type="entry name" value="YVTN repeat-like/Quinoprotein amine dehydrogenase"/>
    <property type="match status" value="1"/>
</dbReference>
<evidence type="ECO:0000256" key="2">
    <source>
        <dbReference type="SAM" id="SignalP"/>
    </source>
</evidence>
<evidence type="ECO:0000256" key="1">
    <source>
        <dbReference type="SAM" id="MobiDB-lite"/>
    </source>
</evidence>
<keyword evidence="2" id="KW-0732">Signal</keyword>
<dbReference type="InterPro" id="IPR011044">
    <property type="entry name" value="Quino_amine_DH_bsu"/>
</dbReference>
<feature type="signal peptide" evidence="2">
    <location>
        <begin position="1"/>
        <end position="17"/>
    </location>
</feature>